<dbReference type="GO" id="GO:0005737">
    <property type="term" value="C:cytoplasm"/>
    <property type="evidence" value="ECO:0007669"/>
    <property type="project" value="UniProtKB-ARBA"/>
</dbReference>
<dbReference type="GO" id="GO:1990904">
    <property type="term" value="C:ribonucleoprotein complex"/>
    <property type="evidence" value="ECO:0007669"/>
    <property type="project" value="UniProtKB-KW"/>
</dbReference>
<dbReference type="Gene3D" id="3.30.1370.30">
    <property type="match status" value="1"/>
</dbReference>
<dbReference type="SUPFAM" id="SSF56047">
    <property type="entry name" value="Ribosomal protein S8"/>
    <property type="match status" value="1"/>
</dbReference>
<evidence type="ECO:0000256" key="9">
    <source>
        <dbReference type="RuleBase" id="RU003660"/>
    </source>
</evidence>
<dbReference type="PROSITE" id="PS00053">
    <property type="entry name" value="RIBOSOMAL_S8"/>
    <property type="match status" value="1"/>
</dbReference>
<dbReference type="InterPro" id="IPR000630">
    <property type="entry name" value="Ribosomal_uS8"/>
</dbReference>
<evidence type="ECO:0000256" key="5">
    <source>
        <dbReference type="ARBA" id="ARBA00023274"/>
    </source>
</evidence>
<keyword evidence="5 8" id="KW-0687">Ribonucleoprotein</keyword>
<comment type="subunit">
    <text evidence="7 8">Part of the 30S ribosomal subunit. Contacts proteins S5 and S12.</text>
</comment>
<dbReference type="GO" id="GO:0003735">
    <property type="term" value="F:structural constituent of ribosome"/>
    <property type="evidence" value="ECO:0007669"/>
    <property type="project" value="InterPro"/>
</dbReference>
<dbReference type="Pfam" id="PF00410">
    <property type="entry name" value="Ribosomal_S8"/>
    <property type="match status" value="1"/>
</dbReference>
<dbReference type="GO" id="GO:0019843">
    <property type="term" value="F:rRNA binding"/>
    <property type="evidence" value="ECO:0007669"/>
    <property type="project" value="UniProtKB-UniRule"/>
</dbReference>
<organism evidence="10 11">
    <name type="scientific">Riesia pediculicola (strain USDA)</name>
    <dbReference type="NCBI Taxonomy" id="515618"/>
    <lineage>
        <taxon>Bacteria</taxon>
        <taxon>Pseudomonadati</taxon>
        <taxon>Pseudomonadota</taxon>
        <taxon>Gammaproteobacteria</taxon>
        <taxon>Enterobacterales</taxon>
        <taxon>Enterobacteriaceae</taxon>
        <taxon>Candidatus Riesia</taxon>
    </lineage>
</organism>
<evidence type="ECO:0000313" key="11">
    <source>
        <dbReference type="Proteomes" id="UP000001700"/>
    </source>
</evidence>
<dbReference type="InterPro" id="IPR047863">
    <property type="entry name" value="Ribosomal_uS8_CS"/>
</dbReference>
<keyword evidence="11" id="KW-1185">Reference proteome</keyword>
<dbReference type="EMBL" id="CP001085">
    <property type="protein sequence ID" value="ADD79715.1"/>
    <property type="molecule type" value="Genomic_DNA"/>
</dbReference>
<dbReference type="NCBIfam" id="NF001109">
    <property type="entry name" value="PRK00136.1"/>
    <property type="match status" value="1"/>
</dbReference>
<name>D4G8M0_RIEPU</name>
<dbReference type="HOGENOM" id="CLU_098428_0_0_6"/>
<dbReference type="OrthoDB" id="9802617at2"/>
<evidence type="ECO:0000256" key="8">
    <source>
        <dbReference type="HAMAP-Rule" id="MF_01302"/>
    </source>
</evidence>
<keyword evidence="2 8" id="KW-0699">rRNA-binding</keyword>
<gene>
    <name evidence="8 10" type="primary">rpsH</name>
    <name evidence="10" type="ordered locus">RIEPE_0435</name>
</gene>
<accession>D4G8M0</accession>
<evidence type="ECO:0000256" key="6">
    <source>
        <dbReference type="ARBA" id="ARBA00035258"/>
    </source>
</evidence>
<dbReference type="GO" id="GO:0005840">
    <property type="term" value="C:ribosome"/>
    <property type="evidence" value="ECO:0007669"/>
    <property type="project" value="UniProtKB-KW"/>
</dbReference>
<evidence type="ECO:0000313" key="10">
    <source>
        <dbReference type="EMBL" id="ADD79715.1"/>
    </source>
</evidence>
<dbReference type="AlphaFoldDB" id="D4G8M0"/>
<evidence type="ECO:0000256" key="3">
    <source>
        <dbReference type="ARBA" id="ARBA00022884"/>
    </source>
</evidence>
<sequence>MSMQDPISDMLTRIRNAQSSRKSFVEIPFSKAKRNMIYILKKEGFIRNFEIVEKNRWINVLRVYLKYFNKKPVIEKITRVSRPGLRVYQKSKSLSEVMDGLGISIVSTSKGIMTGKEAKRIKLGGEIICKVS</sequence>
<comment type="similarity">
    <text evidence="1 8 9">Belongs to the universal ribosomal protein uS8 family.</text>
</comment>
<dbReference type="HAMAP" id="MF_01302_B">
    <property type="entry name" value="Ribosomal_uS8_B"/>
    <property type="match status" value="1"/>
</dbReference>
<protein>
    <recommendedName>
        <fullName evidence="6 8">Small ribosomal subunit protein uS8</fullName>
    </recommendedName>
</protein>
<dbReference type="Gene3D" id="3.30.1490.10">
    <property type="match status" value="1"/>
</dbReference>
<dbReference type="FunFam" id="3.30.1370.30:FF:000002">
    <property type="entry name" value="30S ribosomal protein S8"/>
    <property type="match status" value="1"/>
</dbReference>
<evidence type="ECO:0000256" key="1">
    <source>
        <dbReference type="ARBA" id="ARBA00006471"/>
    </source>
</evidence>
<evidence type="ECO:0000256" key="2">
    <source>
        <dbReference type="ARBA" id="ARBA00022730"/>
    </source>
</evidence>
<dbReference type="Proteomes" id="UP000001700">
    <property type="component" value="Chromosome"/>
</dbReference>
<dbReference type="RefSeq" id="WP_013087702.1">
    <property type="nucleotide sequence ID" value="NC_014109.1"/>
</dbReference>
<proteinExistence type="inferred from homology"/>
<dbReference type="InterPro" id="IPR035987">
    <property type="entry name" value="Ribosomal_uS8_sf"/>
</dbReference>
<comment type="function">
    <text evidence="8">One of the primary rRNA binding proteins, it binds directly to 16S rRNA central domain where it helps coordinate assembly of the platform of the 30S subunit.</text>
</comment>
<keyword evidence="3 8" id="KW-0694">RNA-binding</keyword>
<evidence type="ECO:0000256" key="4">
    <source>
        <dbReference type="ARBA" id="ARBA00022980"/>
    </source>
</evidence>
<keyword evidence="4 8" id="KW-0689">Ribosomal protein</keyword>
<reference evidence="10" key="1">
    <citation type="submission" date="2008-05" db="EMBL/GenBank/DDBJ databases">
        <title>Genome sequence of Riesia pediculicola USDA.</title>
        <authorList>
            <person name="Kirkness E.F."/>
        </authorList>
    </citation>
    <scope>NUCLEOTIDE SEQUENCE [LARGE SCALE GENOMIC DNA]</scope>
    <source>
        <strain evidence="10">USDA</strain>
    </source>
</reference>
<dbReference type="KEGG" id="rip:RIEPE_0435"/>
<dbReference type="eggNOG" id="COG0096">
    <property type="taxonomic scope" value="Bacteria"/>
</dbReference>
<dbReference type="GO" id="GO:0006412">
    <property type="term" value="P:translation"/>
    <property type="evidence" value="ECO:0007669"/>
    <property type="project" value="UniProtKB-UniRule"/>
</dbReference>
<dbReference type="FunFam" id="3.30.1490.10:FF:000001">
    <property type="entry name" value="30S ribosomal protein S8"/>
    <property type="match status" value="1"/>
</dbReference>
<dbReference type="STRING" id="515618.RIEPE_0435"/>
<dbReference type="PANTHER" id="PTHR11758">
    <property type="entry name" value="40S RIBOSOMAL PROTEIN S15A"/>
    <property type="match status" value="1"/>
</dbReference>
<evidence type="ECO:0000256" key="7">
    <source>
        <dbReference type="ARBA" id="ARBA00046740"/>
    </source>
</evidence>